<proteinExistence type="predicted"/>
<dbReference type="GO" id="GO:0005681">
    <property type="term" value="C:spliceosomal complex"/>
    <property type="evidence" value="ECO:0007669"/>
    <property type="project" value="TreeGrafter"/>
</dbReference>
<dbReference type="GO" id="GO:0000381">
    <property type="term" value="P:regulation of alternative mRNA splicing, via spliceosome"/>
    <property type="evidence" value="ECO:0007669"/>
    <property type="project" value="TreeGrafter"/>
</dbReference>
<keyword evidence="1" id="KW-0694">RNA-binding</keyword>
<dbReference type="Pfam" id="PF00076">
    <property type="entry name" value="RRM_1"/>
    <property type="match status" value="1"/>
</dbReference>
<keyword evidence="5" id="KW-1185">Reference proteome</keyword>
<dbReference type="PANTHER" id="PTHR18806:SF4">
    <property type="entry name" value="RNA-BINDING PROTEIN 25"/>
    <property type="match status" value="1"/>
</dbReference>
<dbReference type="PANTHER" id="PTHR18806">
    <property type="entry name" value="RBM25 PROTEIN"/>
    <property type="match status" value="1"/>
</dbReference>
<dbReference type="GO" id="GO:0003729">
    <property type="term" value="F:mRNA binding"/>
    <property type="evidence" value="ECO:0007669"/>
    <property type="project" value="TreeGrafter"/>
</dbReference>
<dbReference type="PROSITE" id="PS50102">
    <property type="entry name" value="RRM"/>
    <property type="match status" value="1"/>
</dbReference>
<dbReference type="InterPro" id="IPR052768">
    <property type="entry name" value="RBM25"/>
</dbReference>
<name>A0A9Q1HGP5_HOLLE</name>
<comment type="caution">
    <text evidence="4">The sequence shown here is derived from an EMBL/GenBank/DDBJ whole genome shotgun (WGS) entry which is preliminary data.</text>
</comment>
<dbReference type="InterPro" id="IPR034268">
    <property type="entry name" value="RBM25_RRM"/>
</dbReference>
<dbReference type="SUPFAM" id="SSF54928">
    <property type="entry name" value="RNA-binding domain, RBD"/>
    <property type="match status" value="1"/>
</dbReference>
<dbReference type="InterPro" id="IPR035979">
    <property type="entry name" value="RBD_domain_sf"/>
</dbReference>
<evidence type="ECO:0000256" key="2">
    <source>
        <dbReference type="SAM" id="MobiDB-lite"/>
    </source>
</evidence>
<evidence type="ECO:0000313" key="4">
    <source>
        <dbReference type="EMBL" id="KAJ8044341.1"/>
    </source>
</evidence>
<dbReference type="Proteomes" id="UP001152320">
    <property type="component" value="Chromosome 3"/>
</dbReference>
<protein>
    <submittedName>
        <fullName evidence="4">RNA-binding protein 25</fullName>
    </submittedName>
</protein>
<organism evidence="4 5">
    <name type="scientific">Holothuria leucospilota</name>
    <name type="common">Black long sea cucumber</name>
    <name type="synonym">Mertensiothuria leucospilota</name>
    <dbReference type="NCBI Taxonomy" id="206669"/>
    <lineage>
        <taxon>Eukaryota</taxon>
        <taxon>Metazoa</taxon>
        <taxon>Echinodermata</taxon>
        <taxon>Eleutherozoa</taxon>
        <taxon>Echinozoa</taxon>
        <taxon>Holothuroidea</taxon>
        <taxon>Aspidochirotacea</taxon>
        <taxon>Aspidochirotida</taxon>
        <taxon>Holothuriidae</taxon>
        <taxon>Holothuria</taxon>
    </lineage>
</organism>
<gene>
    <name evidence="4" type="ORF">HOLleu_07069</name>
</gene>
<dbReference type="AlphaFoldDB" id="A0A9Q1HGP5"/>
<dbReference type="CDD" id="cd12446">
    <property type="entry name" value="RRM_RBM25"/>
    <property type="match status" value="1"/>
</dbReference>
<sequence length="182" mass="19411">MSFPGRPFGLPGFAAAVPGATIAGGGPFNPHMPGGVFVPATQVGLIPAPPGVIRTTAPIQIRSTPPVHISSKPPENNEEKKDGPEAPKTTVFVGNISEKAPDVLVRQLLAKCGVVLNWKRVQGASGNLQAFGFCEYKEPEHTLRAIRLLHDLTLGDKNLLVSISREVKSNIFRCYPASQTKV</sequence>
<evidence type="ECO:0000259" key="3">
    <source>
        <dbReference type="PROSITE" id="PS50102"/>
    </source>
</evidence>
<feature type="compositionally biased region" description="Basic and acidic residues" evidence="2">
    <location>
        <begin position="75"/>
        <end position="85"/>
    </location>
</feature>
<dbReference type="InterPro" id="IPR012677">
    <property type="entry name" value="Nucleotide-bd_a/b_plait_sf"/>
</dbReference>
<dbReference type="EMBL" id="JAIZAY010000003">
    <property type="protein sequence ID" value="KAJ8044341.1"/>
    <property type="molecule type" value="Genomic_DNA"/>
</dbReference>
<dbReference type="OrthoDB" id="6275295at2759"/>
<accession>A0A9Q1HGP5</accession>
<dbReference type="InterPro" id="IPR000504">
    <property type="entry name" value="RRM_dom"/>
</dbReference>
<reference evidence="4" key="1">
    <citation type="submission" date="2021-10" db="EMBL/GenBank/DDBJ databases">
        <title>Tropical sea cucumber genome reveals ecological adaptation and Cuvierian tubules defense mechanism.</title>
        <authorList>
            <person name="Chen T."/>
        </authorList>
    </citation>
    <scope>NUCLEOTIDE SEQUENCE</scope>
    <source>
        <strain evidence="4">Nanhai2018</strain>
        <tissue evidence="4">Muscle</tissue>
    </source>
</reference>
<dbReference type="Gene3D" id="3.30.70.330">
    <property type="match status" value="1"/>
</dbReference>
<evidence type="ECO:0000313" key="5">
    <source>
        <dbReference type="Proteomes" id="UP001152320"/>
    </source>
</evidence>
<dbReference type="SMART" id="SM00360">
    <property type="entry name" value="RRM"/>
    <property type="match status" value="1"/>
</dbReference>
<feature type="region of interest" description="Disordered" evidence="2">
    <location>
        <begin position="63"/>
        <end position="88"/>
    </location>
</feature>
<evidence type="ECO:0000256" key="1">
    <source>
        <dbReference type="PROSITE-ProRule" id="PRU00176"/>
    </source>
</evidence>
<feature type="domain" description="RRM" evidence="3">
    <location>
        <begin position="89"/>
        <end position="166"/>
    </location>
</feature>